<dbReference type="Pfam" id="PF04014">
    <property type="entry name" value="MazE_antitoxin"/>
    <property type="match status" value="1"/>
</dbReference>
<organism evidence="2 3">
    <name type="scientific">Paenibacillus kribbensis</name>
    <dbReference type="NCBI Taxonomy" id="172713"/>
    <lineage>
        <taxon>Bacteria</taxon>
        <taxon>Bacillati</taxon>
        <taxon>Bacillota</taxon>
        <taxon>Bacilli</taxon>
        <taxon>Bacillales</taxon>
        <taxon>Paenibacillaceae</taxon>
        <taxon>Paenibacillus</taxon>
    </lineage>
</organism>
<gene>
    <name evidence="2" type="ORF">B4V02_00945</name>
</gene>
<dbReference type="InterPro" id="IPR037914">
    <property type="entry name" value="SpoVT-AbrB_sf"/>
</dbReference>
<dbReference type="PANTHER" id="PTHR36432">
    <property type="match status" value="1"/>
</dbReference>
<feature type="domain" description="SpoVT-AbrB" evidence="1">
    <location>
        <begin position="14"/>
        <end position="40"/>
    </location>
</feature>
<dbReference type="EMBL" id="CP020028">
    <property type="protein sequence ID" value="ASR45372.1"/>
    <property type="molecule type" value="Genomic_DNA"/>
</dbReference>
<dbReference type="Gene3D" id="2.10.260.10">
    <property type="match status" value="1"/>
</dbReference>
<dbReference type="Proteomes" id="UP000214666">
    <property type="component" value="Chromosome"/>
</dbReference>
<accession>A0A222WH89</accession>
<evidence type="ECO:0000313" key="2">
    <source>
        <dbReference type="EMBL" id="ASR45372.1"/>
    </source>
</evidence>
<dbReference type="InterPro" id="IPR007159">
    <property type="entry name" value="SpoVT-AbrB_dom"/>
</dbReference>
<dbReference type="PANTHER" id="PTHR36432:SF4">
    <property type="entry name" value="TRANSITION STATE REGULATOR ABH-RELATED"/>
    <property type="match status" value="1"/>
</dbReference>
<proteinExistence type="predicted"/>
<dbReference type="OrthoDB" id="2652816at2"/>
<dbReference type="RefSeq" id="WP_094153437.1">
    <property type="nucleotide sequence ID" value="NZ_CP020028.1"/>
</dbReference>
<evidence type="ECO:0000259" key="1">
    <source>
        <dbReference type="Pfam" id="PF04014"/>
    </source>
</evidence>
<dbReference type="InterPro" id="IPR052731">
    <property type="entry name" value="B_subtilis_Trans_State_Reg"/>
</dbReference>
<dbReference type="GO" id="GO:0003677">
    <property type="term" value="F:DNA binding"/>
    <property type="evidence" value="ECO:0007669"/>
    <property type="project" value="InterPro"/>
</dbReference>
<sequence length="150" mass="17084">MKRTGMTRPLDTLGRIVIPMEIRNSMGIEIGEPLEFYMDVEQGFMGIGKYSSGVSCNLCKSFLDLTYFKGLLLCKQCILDLKGNVGVRPIPAPIVKEPMHKEKKVKRRSSQELIESLKRLMREHPTAKQNEYAEWLGVSQGRISQLKKLL</sequence>
<reference evidence="2 3" key="1">
    <citation type="submission" date="2017-03" db="EMBL/GenBank/DDBJ databases">
        <title>Complete genome sequence of Paenibacillus Kribbensis producing bioflocculants.</title>
        <authorList>
            <person name="Lee H.-G."/>
            <person name="Oh H.-M."/>
        </authorList>
    </citation>
    <scope>NUCLEOTIDE SEQUENCE [LARGE SCALE GENOMIC DNA]</scope>
    <source>
        <strain evidence="2 3">AM49</strain>
    </source>
</reference>
<dbReference type="SUPFAM" id="SSF89447">
    <property type="entry name" value="AbrB/MazE/MraZ-like"/>
    <property type="match status" value="1"/>
</dbReference>
<evidence type="ECO:0000313" key="3">
    <source>
        <dbReference type="Proteomes" id="UP000214666"/>
    </source>
</evidence>
<dbReference type="AlphaFoldDB" id="A0A222WH89"/>
<protein>
    <submittedName>
        <fullName evidence="2">Regulator</fullName>
    </submittedName>
</protein>
<keyword evidence="3" id="KW-1185">Reference proteome</keyword>
<dbReference type="STRING" id="172713.GCA_001705305_02941"/>
<name>A0A222WH89_9BACL</name>
<dbReference type="KEGG" id="pkb:B4V02_00945"/>